<proteinExistence type="predicted"/>
<protein>
    <submittedName>
        <fullName evidence="1">Uncharacterized protein</fullName>
    </submittedName>
</protein>
<gene>
    <name evidence="1" type="ORF">LTR37_000907</name>
</gene>
<dbReference type="Proteomes" id="UP001281147">
    <property type="component" value="Unassembled WGS sequence"/>
</dbReference>
<evidence type="ECO:0000313" key="1">
    <source>
        <dbReference type="EMBL" id="KAK3724859.1"/>
    </source>
</evidence>
<keyword evidence="2" id="KW-1185">Reference proteome</keyword>
<comment type="caution">
    <text evidence="1">The sequence shown here is derived from an EMBL/GenBank/DDBJ whole genome shotgun (WGS) entry which is preliminary data.</text>
</comment>
<dbReference type="EMBL" id="JAUTXU010000004">
    <property type="protein sequence ID" value="KAK3724859.1"/>
    <property type="molecule type" value="Genomic_DNA"/>
</dbReference>
<sequence length="596" mass="66654">MNNGNKLLNRMLLEQRKLSTRGGSVSPYHVDGLALKNGSDAIDGLAHTLEVAESIHERYTSEYAPDARSLRFNRGMGSELGDDSPSGHPAPALDETGQVALDNPSDPGSSHSHEHVLEDDDEEDHVWPLEILTTYIEAYHERANREREQGHYNQAEVNLQWAIRHSELRERHYHVAFDDRARIQEEIAILYQKQGKFADAVAKVHQLLGGSRDDSAQARQQQLLGSIYYDRYLNRNGSLSHTTNDIENAERYMKKAFKKYYKMLKSPDVSNDDVEKHYTCVELLVRILETGDKTVEATELTKLLLADGSAIKTGDTEQVQNVVANNDVNIEQLCRQGKTPLMWAVEKGDETIVHKLLDPAVGADVNTCNKKGITAIHAAASVGAHDLLHCLLLHDAEKDARDRRGETPLLKAVQNNQRTALQILYDANADIFAKNTDEWTALHFAVRLSKTDMINLLLDLAPDLKDAVDTAGKTALAYAADLELVDQAAALLVYKNNADVNAWDSVSRTPLYLATSKPPTPRRESMVQLLIKYGATVDETRPPPRYRDYVALRHFQASKRTRKLSRHDSISTSCSTGTAFTGVTKLSRIFSSRMHM</sequence>
<evidence type="ECO:0000313" key="2">
    <source>
        <dbReference type="Proteomes" id="UP001281147"/>
    </source>
</evidence>
<organism evidence="1 2">
    <name type="scientific">Vermiconidia calcicola</name>
    <dbReference type="NCBI Taxonomy" id="1690605"/>
    <lineage>
        <taxon>Eukaryota</taxon>
        <taxon>Fungi</taxon>
        <taxon>Dikarya</taxon>
        <taxon>Ascomycota</taxon>
        <taxon>Pezizomycotina</taxon>
        <taxon>Dothideomycetes</taxon>
        <taxon>Dothideomycetidae</taxon>
        <taxon>Mycosphaerellales</taxon>
        <taxon>Extremaceae</taxon>
        <taxon>Vermiconidia</taxon>
    </lineage>
</organism>
<reference evidence="1" key="1">
    <citation type="submission" date="2023-07" db="EMBL/GenBank/DDBJ databases">
        <title>Black Yeasts Isolated from many extreme environments.</title>
        <authorList>
            <person name="Coleine C."/>
            <person name="Stajich J.E."/>
            <person name="Selbmann L."/>
        </authorList>
    </citation>
    <scope>NUCLEOTIDE SEQUENCE</scope>
    <source>
        <strain evidence="1">CCFEE 5714</strain>
    </source>
</reference>
<name>A0ACC3P033_9PEZI</name>
<accession>A0ACC3P033</accession>